<proteinExistence type="predicted"/>
<evidence type="ECO:0000313" key="5">
    <source>
        <dbReference type="Proteomes" id="UP000305067"/>
    </source>
</evidence>
<keyword evidence="3" id="KW-0732">Signal</keyword>
<feature type="transmembrane region" description="Helical" evidence="2">
    <location>
        <begin position="200"/>
        <end position="221"/>
    </location>
</feature>
<protein>
    <recommendedName>
        <fullName evidence="6">Mid2 domain-containing protein</fullName>
    </recommendedName>
</protein>
<keyword evidence="2" id="KW-1133">Transmembrane helix</keyword>
<keyword evidence="2" id="KW-0812">Transmembrane</keyword>
<feature type="signal peptide" evidence="3">
    <location>
        <begin position="1"/>
        <end position="17"/>
    </location>
</feature>
<evidence type="ECO:0000256" key="2">
    <source>
        <dbReference type="SAM" id="Phobius"/>
    </source>
</evidence>
<evidence type="ECO:0000313" key="4">
    <source>
        <dbReference type="EMBL" id="TFL03670.1"/>
    </source>
</evidence>
<evidence type="ECO:0000256" key="1">
    <source>
        <dbReference type="SAM" id="MobiDB-lite"/>
    </source>
</evidence>
<dbReference type="Proteomes" id="UP000305067">
    <property type="component" value="Unassembled WGS sequence"/>
</dbReference>
<feature type="chain" id="PRO_5023096945" description="Mid2 domain-containing protein" evidence="3">
    <location>
        <begin position="18"/>
        <end position="369"/>
    </location>
</feature>
<feature type="compositionally biased region" description="Low complexity" evidence="1">
    <location>
        <begin position="113"/>
        <end position="130"/>
    </location>
</feature>
<accession>A0A5C3QS54</accession>
<feature type="region of interest" description="Disordered" evidence="1">
    <location>
        <begin position="112"/>
        <end position="144"/>
    </location>
</feature>
<dbReference type="AlphaFoldDB" id="A0A5C3QS54"/>
<evidence type="ECO:0000256" key="3">
    <source>
        <dbReference type="SAM" id="SignalP"/>
    </source>
</evidence>
<reference evidence="4 5" key="1">
    <citation type="journal article" date="2019" name="Nat. Ecol. Evol.">
        <title>Megaphylogeny resolves global patterns of mushroom evolution.</title>
        <authorList>
            <person name="Varga T."/>
            <person name="Krizsan K."/>
            <person name="Foldi C."/>
            <person name="Dima B."/>
            <person name="Sanchez-Garcia M."/>
            <person name="Sanchez-Ramirez S."/>
            <person name="Szollosi G.J."/>
            <person name="Szarkandi J.G."/>
            <person name="Papp V."/>
            <person name="Albert L."/>
            <person name="Andreopoulos W."/>
            <person name="Angelini C."/>
            <person name="Antonin V."/>
            <person name="Barry K.W."/>
            <person name="Bougher N.L."/>
            <person name="Buchanan P."/>
            <person name="Buyck B."/>
            <person name="Bense V."/>
            <person name="Catcheside P."/>
            <person name="Chovatia M."/>
            <person name="Cooper J."/>
            <person name="Damon W."/>
            <person name="Desjardin D."/>
            <person name="Finy P."/>
            <person name="Geml J."/>
            <person name="Haridas S."/>
            <person name="Hughes K."/>
            <person name="Justo A."/>
            <person name="Karasinski D."/>
            <person name="Kautmanova I."/>
            <person name="Kiss B."/>
            <person name="Kocsube S."/>
            <person name="Kotiranta H."/>
            <person name="LaButti K.M."/>
            <person name="Lechner B.E."/>
            <person name="Liimatainen K."/>
            <person name="Lipzen A."/>
            <person name="Lukacs Z."/>
            <person name="Mihaltcheva S."/>
            <person name="Morgado L.N."/>
            <person name="Niskanen T."/>
            <person name="Noordeloos M.E."/>
            <person name="Ohm R.A."/>
            <person name="Ortiz-Santana B."/>
            <person name="Ovrebo C."/>
            <person name="Racz N."/>
            <person name="Riley R."/>
            <person name="Savchenko A."/>
            <person name="Shiryaev A."/>
            <person name="Soop K."/>
            <person name="Spirin V."/>
            <person name="Szebenyi C."/>
            <person name="Tomsovsky M."/>
            <person name="Tulloss R.E."/>
            <person name="Uehling J."/>
            <person name="Grigoriev I.V."/>
            <person name="Vagvolgyi C."/>
            <person name="Papp T."/>
            <person name="Martin F.M."/>
            <person name="Miettinen O."/>
            <person name="Hibbett D.S."/>
            <person name="Nagy L.G."/>
        </authorList>
    </citation>
    <scope>NUCLEOTIDE SEQUENCE [LARGE SCALE GENOMIC DNA]</scope>
    <source>
        <strain evidence="4 5">CBS 309.79</strain>
    </source>
</reference>
<name>A0A5C3QS54_9AGAR</name>
<dbReference type="OrthoDB" id="3266475at2759"/>
<gene>
    <name evidence="4" type="ORF">BDV98DRAFT_564603</name>
</gene>
<feature type="compositionally biased region" description="Low complexity" evidence="1">
    <location>
        <begin position="179"/>
        <end position="190"/>
    </location>
</feature>
<keyword evidence="2" id="KW-0472">Membrane</keyword>
<organism evidence="4 5">
    <name type="scientific">Pterulicium gracile</name>
    <dbReference type="NCBI Taxonomy" id="1884261"/>
    <lineage>
        <taxon>Eukaryota</taxon>
        <taxon>Fungi</taxon>
        <taxon>Dikarya</taxon>
        <taxon>Basidiomycota</taxon>
        <taxon>Agaricomycotina</taxon>
        <taxon>Agaricomycetes</taxon>
        <taxon>Agaricomycetidae</taxon>
        <taxon>Agaricales</taxon>
        <taxon>Pleurotineae</taxon>
        <taxon>Pterulaceae</taxon>
        <taxon>Pterulicium</taxon>
    </lineage>
</organism>
<dbReference type="EMBL" id="ML178820">
    <property type="protein sequence ID" value="TFL03670.1"/>
    <property type="molecule type" value="Genomic_DNA"/>
</dbReference>
<feature type="region of interest" description="Disordered" evidence="1">
    <location>
        <begin position="171"/>
        <end position="192"/>
    </location>
</feature>
<feature type="compositionally biased region" description="Low complexity" evidence="1">
    <location>
        <begin position="71"/>
        <end position="91"/>
    </location>
</feature>
<evidence type="ECO:0008006" key="6">
    <source>
        <dbReference type="Google" id="ProtNLM"/>
    </source>
</evidence>
<sequence length="369" mass="38778">MLLSTILALLSLKLVSTMPASVSSLNRDITTKTRSIPNANNPMNRRDLADIFKEIDGDATSKATTADAEKQTTPSQAATAAPTQATPTTSADRIPLTAGIESKILEALHATRTKSVSTASSSGTLSSTPTPVGRTGPTSHSVIGTPGMSVTALPSANASINESSLLQRVQGTGTAALPSSSASSSSNTSDETSDAHRWKIAGIVLIFVALVVVLGLAIVFFDAWTRFVRDVILGRRGKRGGLGKWKGGRWNRNEPELVVDWEKRDWEYQLASEDNGHRYPSLDSGLNKMAAGKDGVGKGDGVPIMAEKERAREKVKGVVRAEEHDDDTDSAYEATAMASVGPAVPAASYPHPDALRPAIAYNAGVGMAA</sequence>
<feature type="region of interest" description="Disordered" evidence="1">
    <location>
        <begin position="60"/>
        <end position="94"/>
    </location>
</feature>
<keyword evidence="5" id="KW-1185">Reference proteome</keyword>